<proteinExistence type="predicted"/>
<evidence type="ECO:0000256" key="5">
    <source>
        <dbReference type="ARBA" id="ARBA00022723"/>
    </source>
</evidence>
<dbReference type="PRINTS" id="PR00313">
    <property type="entry name" value="CABNDNGRPT"/>
</dbReference>
<dbReference type="PANTHER" id="PTHR38340">
    <property type="entry name" value="S-LAYER PROTEIN"/>
    <property type="match status" value="1"/>
</dbReference>
<keyword evidence="6" id="KW-0677">Repeat</keyword>
<keyword evidence="8" id="KW-0862">Zinc</keyword>
<evidence type="ECO:0000313" key="12">
    <source>
        <dbReference type="Proteomes" id="UP001320831"/>
    </source>
</evidence>
<keyword evidence="5" id="KW-0479">Metal-binding</keyword>
<dbReference type="InterPro" id="IPR024079">
    <property type="entry name" value="MetalloPept_cat_dom_sf"/>
</dbReference>
<comment type="subcellular location">
    <subcellularLocation>
        <location evidence="2">Secreted</location>
    </subcellularLocation>
</comment>
<dbReference type="Gene3D" id="2.150.10.10">
    <property type="entry name" value="Serralysin-like metalloprotease, C-terminal"/>
    <property type="match status" value="2"/>
</dbReference>
<keyword evidence="4" id="KW-0645">Protease</keyword>
<keyword evidence="7" id="KW-0378">Hydrolase</keyword>
<dbReference type="Gene3D" id="3.40.390.10">
    <property type="entry name" value="Collagenase (Catalytic Domain)"/>
    <property type="match status" value="1"/>
</dbReference>
<feature type="domain" description="Peptidase M10 metallopeptidase" evidence="9">
    <location>
        <begin position="70"/>
        <end position="201"/>
    </location>
</feature>
<dbReference type="InterPro" id="IPR050557">
    <property type="entry name" value="RTX_toxin/Mannuronan_C5-epim"/>
</dbReference>
<sequence>MTTHLHPMQVPTEESLQELADYLTSGYWRYTNELKSPAGDAQERKDTQYIDGNPREEREFTYKCYGMSEVQEKLTETALQTWKDVANIEFKNVTDYVSDRENAPNITFVSANLSNSDAGEANGFAWGSSVINVPDNSPDFATQRAHLSMSDEELKESGGYTDEEIKEIRKMDEMTIDAVQEATYLGAAVHEIGHVLGLGHPGRYNSREEIEEGGIFDDDSSLISIMSYVHSPQPDLTSLVPITPQMADIRAVQYLYGAAETRTGDTVYGFNANPDDFPNTAEIYDLDKFGSLTSFTIYDSGGIDVLDVSKFNADQFIDLRGGTFSNIGGKIGNIAIYTDTVIEFARGGLGNDLILGNKVSNALHGGGGDDRLYGGEGDDILFGDYAEANPVYGGDDTLEGGEGNDVLYGLAGDDLLEGGEGNDSLFGYSGNDELTGGEGTDRFIFELYRGSPVSCWGDDKVIDFEDGVDQLVFHGGPASVDDLRIDTLFEDGTRITYGGSSIVESNSVVLQGFHGRPEDSSFVFSEPAVIA</sequence>
<protein>
    <submittedName>
        <fullName evidence="11">M10 family metallopeptidase C-terminal domain-containing protein</fullName>
    </submittedName>
</protein>
<evidence type="ECO:0000259" key="9">
    <source>
        <dbReference type="Pfam" id="PF00413"/>
    </source>
</evidence>
<dbReference type="PANTHER" id="PTHR38340:SF1">
    <property type="entry name" value="S-LAYER PROTEIN"/>
    <property type="match status" value="1"/>
</dbReference>
<accession>A0ABT2LMV8</accession>
<comment type="caution">
    <text evidence="11">The sequence shown here is derived from an EMBL/GenBank/DDBJ whole genome shotgun (WGS) entry which is preliminary data.</text>
</comment>
<evidence type="ECO:0000256" key="7">
    <source>
        <dbReference type="ARBA" id="ARBA00022801"/>
    </source>
</evidence>
<comment type="cofactor">
    <cofactor evidence="1">
        <name>Ca(2+)</name>
        <dbReference type="ChEBI" id="CHEBI:29108"/>
    </cofactor>
</comment>
<dbReference type="InterPro" id="IPR018511">
    <property type="entry name" value="Hemolysin-typ_Ca-bd_CS"/>
</dbReference>
<dbReference type="RefSeq" id="WP_260901942.1">
    <property type="nucleotide sequence ID" value="NZ_JAOCZP010000002.1"/>
</dbReference>
<evidence type="ECO:0000256" key="4">
    <source>
        <dbReference type="ARBA" id="ARBA00022670"/>
    </source>
</evidence>
<gene>
    <name evidence="11" type="ORF">N5A92_09045</name>
</gene>
<evidence type="ECO:0000256" key="2">
    <source>
        <dbReference type="ARBA" id="ARBA00004613"/>
    </source>
</evidence>
<dbReference type="InterPro" id="IPR001818">
    <property type="entry name" value="Pept_M10_metallopeptidase"/>
</dbReference>
<dbReference type="Pfam" id="PF08548">
    <property type="entry name" value="Peptidase_M10_C"/>
    <property type="match status" value="1"/>
</dbReference>
<dbReference type="SUPFAM" id="SSF51120">
    <property type="entry name" value="beta-Roll"/>
    <property type="match status" value="2"/>
</dbReference>
<dbReference type="InterPro" id="IPR001343">
    <property type="entry name" value="Hemolysn_Ca-bd"/>
</dbReference>
<reference evidence="11 12" key="1">
    <citation type="submission" date="2022-09" db="EMBL/GenBank/DDBJ databases">
        <title>Chelativorans salina sp. nov., a novel slightly halophilic bacterium isolated from a saline lake sediment enrichment.</title>
        <authorList>
            <person name="Gao L."/>
            <person name="Fang B.-Z."/>
            <person name="Li W.-J."/>
        </authorList>
    </citation>
    <scope>NUCLEOTIDE SEQUENCE [LARGE SCALE GENOMIC DNA]</scope>
    <source>
        <strain evidence="11 12">EGI FJ00035</strain>
    </source>
</reference>
<dbReference type="SUPFAM" id="SSF55486">
    <property type="entry name" value="Metalloproteases ('zincins'), catalytic domain"/>
    <property type="match status" value="1"/>
</dbReference>
<dbReference type="PROSITE" id="PS00330">
    <property type="entry name" value="HEMOLYSIN_CALCIUM"/>
    <property type="match status" value="2"/>
</dbReference>
<evidence type="ECO:0000256" key="6">
    <source>
        <dbReference type="ARBA" id="ARBA00022737"/>
    </source>
</evidence>
<dbReference type="InterPro" id="IPR011049">
    <property type="entry name" value="Serralysin-like_metalloprot_C"/>
</dbReference>
<organism evidence="11 12">
    <name type="scientific">Chelativorans salis</name>
    <dbReference type="NCBI Taxonomy" id="2978478"/>
    <lineage>
        <taxon>Bacteria</taxon>
        <taxon>Pseudomonadati</taxon>
        <taxon>Pseudomonadota</taxon>
        <taxon>Alphaproteobacteria</taxon>
        <taxon>Hyphomicrobiales</taxon>
        <taxon>Phyllobacteriaceae</taxon>
        <taxon>Chelativorans</taxon>
    </lineage>
</organism>
<evidence type="ECO:0000259" key="10">
    <source>
        <dbReference type="Pfam" id="PF08548"/>
    </source>
</evidence>
<dbReference type="Proteomes" id="UP001320831">
    <property type="component" value="Unassembled WGS sequence"/>
</dbReference>
<name>A0ABT2LMV8_9HYPH</name>
<evidence type="ECO:0000256" key="1">
    <source>
        <dbReference type="ARBA" id="ARBA00001913"/>
    </source>
</evidence>
<evidence type="ECO:0000313" key="11">
    <source>
        <dbReference type="EMBL" id="MCT7375177.1"/>
    </source>
</evidence>
<dbReference type="EMBL" id="JAOCZP010000002">
    <property type="protein sequence ID" value="MCT7375177.1"/>
    <property type="molecule type" value="Genomic_DNA"/>
</dbReference>
<dbReference type="Pfam" id="PF00413">
    <property type="entry name" value="Peptidase_M10"/>
    <property type="match status" value="1"/>
</dbReference>
<keyword evidence="3" id="KW-0964">Secreted</keyword>
<evidence type="ECO:0000256" key="3">
    <source>
        <dbReference type="ARBA" id="ARBA00022525"/>
    </source>
</evidence>
<dbReference type="Pfam" id="PF00353">
    <property type="entry name" value="HemolysinCabind"/>
    <property type="match status" value="2"/>
</dbReference>
<dbReference type="InterPro" id="IPR013858">
    <property type="entry name" value="Peptidase_M10B_C"/>
</dbReference>
<feature type="domain" description="Peptidase M10 serralysin C-terminal" evidence="10">
    <location>
        <begin position="259"/>
        <end position="471"/>
    </location>
</feature>
<keyword evidence="12" id="KW-1185">Reference proteome</keyword>
<evidence type="ECO:0000256" key="8">
    <source>
        <dbReference type="ARBA" id="ARBA00022833"/>
    </source>
</evidence>